<accession>A0A543I8Z3</accession>
<organism evidence="1 2">
    <name type="scientific">Actinomadura hallensis</name>
    <dbReference type="NCBI Taxonomy" id="337895"/>
    <lineage>
        <taxon>Bacteria</taxon>
        <taxon>Bacillati</taxon>
        <taxon>Actinomycetota</taxon>
        <taxon>Actinomycetes</taxon>
        <taxon>Streptosporangiales</taxon>
        <taxon>Thermomonosporaceae</taxon>
        <taxon>Actinomadura</taxon>
    </lineage>
</organism>
<evidence type="ECO:0000313" key="1">
    <source>
        <dbReference type="EMBL" id="TQM67056.1"/>
    </source>
</evidence>
<proteinExistence type="predicted"/>
<keyword evidence="2" id="KW-1185">Reference proteome</keyword>
<dbReference type="Proteomes" id="UP000316706">
    <property type="component" value="Unassembled WGS sequence"/>
</dbReference>
<comment type="caution">
    <text evidence="1">The sequence shown here is derived from an EMBL/GenBank/DDBJ whole genome shotgun (WGS) entry which is preliminary data.</text>
</comment>
<reference evidence="1 2" key="1">
    <citation type="submission" date="2019-06" db="EMBL/GenBank/DDBJ databases">
        <title>Sequencing the genomes of 1000 actinobacteria strains.</title>
        <authorList>
            <person name="Klenk H.-P."/>
        </authorList>
    </citation>
    <scope>NUCLEOTIDE SEQUENCE [LARGE SCALE GENOMIC DNA]</scope>
    <source>
        <strain evidence="1 2">DSM 45043</strain>
    </source>
</reference>
<gene>
    <name evidence="1" type="ORF">FHX41_0653</name>
</gene>
<dbReference type="RefSeq" id="WP_185758590.1">
    <property type="nucleotide sequence ID" value="NZ_VFPO01000001.1"/>
</dbReference>
<dbReference type="AlphaFoldDB" id="A0A543I8Z3"/>
<evidence type="ECO:0000313" key="2">
    <source>
        <dbReference type="Proteomes" id="UP000316706"/>
    </source>
</evidence>
<protein>
    <submittedName>
        <fullName evidence="1">Uncharacterized protein</fullName>
    </submittedName>
</protein>
<name>A0A543I8Z3_9ACTN</name>
<sequence length="46" mass="4296">MSSVEDGPEGAVPATDVKAPAHHVTVTSPVVTGLVGGAVLVGGAAS</sequence>
<dbReference type="EMBL" id="VFPO01000001">
    <property type="protein sequence ID" value="TQM67056.1"/>
    <property type="molecule type" value="Genomic_DNA"/>
</dbReference>